<reference evidence="3" key="1">
    <citation type="submission" date="2017-09" db="EMBL/GenBank/DDBJ databases">
        <title>Depth-based differentiation of microbial function through sediment-hosted aquifers and enrichment of novel symbionts in the deep terrestrial subsurface.</title>
        <authorList>
            <person name="Probst A.J."/>
            <person name="Ladd B."/>
            <person name="Jarett J.K."/>
            <person name="Geller-Mcgrath D.E."/>
            <person name="Sieber C.M.K."/>
            <person name="Emerson J.B."/>
            <person name="Anantharaman K."/>
            <person name="Thomas B.C."/>
            <person name="Malmstrom R."/>
            <person name="Stieglmeier M."/>
            <person name="Klingl A."/>
            <person name="Woyke T."/>
            <person name="Ryan C.M."/>
            <person name="Banfield J.F."/>
        </authorList>
    </citation>
    <scope>NUCLEOTIDE SEQUENCE [LARGE SCALE GENOMIC DNA]</scope>
</reference>
<evidence type="ECO:0000313" key="3">
    <source>
        <dbReference type="Proteomes" id="UP000231263"/>
    </source>
</evidence>
<dbReference type="GO" id="GO:0016702">
    <property type="term" value="F:oxidoreductase activity, acting on single donors with incorporation of molecular oxygen, incorporation of two atoms of oxygen"/>
    <property type="evidence" value="ECO:0007669"/>
    <property type="project" value="UniProtKB-ARBA"/>
</dbReference>
<dbReference type="Proteomes" id="UP000231263">
    <property type="component" value="Unassembled WGS sequence"/>
</dbReference>
<dbReference type="EMBL" id="PFWT01000009">
    <property type="protein sequence ID" value="PJA46565.1"/>
    <property type="molecule type" value="Genomic_DNA"/>
</dbReference>
<feature type="domain" description="Extradiol ring-cleavage dioxygenase class III enzyme subunit B" evidence="1">
    <location>
        <begin position="7"/>
        <end position="257"/>
    </location>
</feature>
<evidence type="ECO:0000313" key="2">
    <source>
        <dbReference type="EMBL" id="PJA46565.1"/>
    </source>
</evidence>
<proteinExistence type="predicted"/>
<dbReference type="SUPFAM" id="SSF53213">
    <property type="entry name" value="LigB-like"/>
    <property type="match status" value="1"/>
</dbReference>
<dbReference type="GO" id="GO:0008198">
    <property type="term" value="F:ferrous iron binding"/>
    <property type="evidence" value="ECO:0007669"/>
    <property type="project" value="InterPro"/>
</dbReference>
<organism evidence="2 3">
    <name type="scientific">Candidatus Uhrbacteria bacterium CG_4_9_14_3_um_filter_41_35</name>
    <dbReference type="NCBI Taxonomy" id="1975034"/>
    <lineage>
        <taxon>Bacteria</taxon>
        <taxon>Candidatus Uhriibacteriota</taxon>
    </lineage>
</organism>
<comment type="caution">
    <text evidence="2">The sequence shown here is derived from an EMBL/GenBank/DDBJ whole genome shotgun (WGS) entry which is preliminary data.</text>
</comment>
<dbReference type="AlphaFoldDB" id="A0A2M7XFD1"/>
<name>A0A2M7XFD1_9BACT</name>
<dbReference type="InterPro" id="IPR004183">
    <property type="entry name" value="Xdiol_dOase_suB"/>
</dbReference>
<dbReference type="Pfam" id="PF02900">
    <property type="entry name" value="LigB"/>
    <property type="match status" value="1"/>
</dbReference>
<dbReference type="Gene3D" id="3.40.830.10">
    <property type="entry name" value="LigB-like"/>
    <property type="match status" value="1"/>
</dbReference>
<sequence>MLVFSAFTPNSPLLLPEINKDKAHRLEKTTEAMAELADELYATHPETIILISMHPTIFNGSFSIALKDPFTFDLSEFGELSFDKKIKPDIELINELQDSLRSQGQPVTLTSDETLNYASAVPLQILTEDLKNVKLVAITYSELDTKSHFQFGNALKETIMSSDKRIAVIAVGDMSHALTNNSPADFHPDGEKYDKKIQELIAQKNTVGLISLDEKLIENAVENSYRSLTILFGLLDRISVKPEILNYEAPFGVGYLVANFAIK</sequence>
<protein>
    <recommendedName>
        <fullName evidence="1">Extradiol ring-cleavage dioxygenase class III enzyme subunit B domain-containing protein</fullName>
    </recommendedName>
</protein>
<dbReference type="CDD" id="cd07951">
    <property type="entry name" value="ED_3B_N_AMMECR1"/>
    <property type="match status" value="1"/>
</dbReference>
<accession>A0A2M7XFD1</accession>
<evidence type="ECO:0000259" key="1">
    <source>
        <dbReference type="Pfam" id="PF02900"/>
    </source>
</evidence>
<gene>
    <name evidence="2" type="ORF">CO173_02245</name>
</gene>